<dbReference type="RefSeq" id="WP_132805799.1">
    <property type="nucleotide sequence ID" value="NZ_SMAK01000003.1"/>
</dbReference>
<comment type="subunit">
    <text evidence="6">Homotetramer, a dimer of dimers. One homotetramer interacts with 1 SecA dimer.</text>
</comment>
<evidence type="ECO:0000256" key="1">
    <source>
        <dbReference type="ARBA" id="ARBA00009990"/>
    </source>
</evidence>
<dbReference type="GO" id="GO:0005737">
    <property type="term" value="C:cytoplasm"/>
    <property type="evidence" value="ECO:0007669"/>
    <property type="project" value="UniProtKB-SubCell"/>
</dbReference>
<evidence type="ECO:0000256" key="6">
    <source>
        <dbReference type="HAMAP-Rule" id="MF_00821"/>
    </source>
</evidence>
<dbReference type="PRINTS" id="PR01594">
    <property type="entry name" value="SECBCHAPRONE"/>
</dbReference>
<proteinExistence type="inferred from homology"/>
<dbReference type="AlphaFoldDB" id="A0A4R3MDQ8"/>
<keyword evidence="5 6" id="KW-0143">Chaperone</keyword>
<comment type="caution">
    <text evidence="7">The sequence shown here is derived from an EMBL/GenBank/DDBJ whole genome shotgun (WGS) entry which is preliminary data.</text>
</comment>
<gene>
    <name evidence="6" type="primary">secB</name>
    <name evidence="7" type="ORF">EDC22_103217</name>
</gene>
<dbReference type="PANTHER" id="PTHR36918">
    <property type="match status" value="1"/>
</dbReference>
<dbReference type="Pfam" id="PF02556">
    <property type="entry name" value="SecB"/>
    <property type="match status" value="1"/>
</dbReference>
<keyword evidence="6" id="KW-0963">Cytoplasm</keyword>
<dbReference type="EMBL" id="SMAK01000003">
    <property type="protein sequence ID" value="TCT11904.1"/>
    <property type="molecule type" value="Genomic_DNA"/>
</dbReference>
<comment type="similarity">
    <text evidence="1 6">Belongs to the SecB family.</text>
</comment>
<keyword evidence="8" id="KW-1185">Reference proteome</keyword>
<dbReference type="NCBIfam" id="TIGR00809">
    <property type="entry name" value="secB"/>
    <property type="match status" value="1"/>
</dbReference>
<dbReference type="GO" id="GO:0051082">
    <property type="term" value="F:unfolded protein binding"/>
    <property type="evidence" value="ECO:0007669"/>
    <property type="project" value="InterPro"/>
</dbReference>
<protein>
    <recommendedName>
        <fullName evidence="6">Protein-export protein SecB</fullName>
    </recommendedName>
</protein>
<evidence type="ECO:0000256" key="4">
    <source>
        <dbReference type="ARBA" id="ARBA00023010"/>
    </source>
</evidence>
<dbReference type="InterPro" id="IPR003708">
    <property type="entry name" value="SecB"/>
</dbReference>
<dbReference type="Gene3D" id="3.10.420.10">
    <property type="entry name" value="SecB-like"/>
    <property type="match status" value="1"/>
</dbReference>
<keyword evidence="4 6" id="KW-0811">Translocation</keyword>
<name>A0A4R3MDQ8_9HYPH</name>
<dbReference type="PANTHER" id="PTHR36918:SF1">
    <property type="entry name" value="PROTEIN-EXPORT PROTEIN SECB"/>
    <property type="match status" value="1"/>
</dbReference>
<dbReference type="InterPro" id="IPR035958">
    <property type="entry name" value="SecB-like_sf"/>
</dbReference>
<dbReference type="GO" id="GO:0006457">
    <property type="term" value="P:protein folding"/>
    <property type="evidence" value="ECO:0007669"/>
    <property type="project" value="UniProtKB-UniRule"/>
</dbReference>
<dbReference type="SUPFAM" id="SSF54611">
    <property type="entry name" value="SecB-like"/>
    <property type="match status" value="1"/>
</dbReference>
<dbReference type="NCBIfam" id="NF004392">
    <property type="entry name" value="PRK05751.1-3"/>
    <property type="match status" value="1"/>
</dbReference>
<sequence>MANENGNGNAAAAQAQAAQAGPSLDVLAQYIKDLSFENPKAPGSMTDQRPKQPSINFNVQVNAQPVGDLGVEVELKLEARAVEADAVIFNLELVYAGVFRIRNVPQEQLHPFILIECPRLLFPFARQIVAETISSGGFPPVMLGMIDFAHLYRQRAAQQAANA</sequence>
<evidence type="ECO:0000313" key="7">
    <source>
        <dbReference type="EMBL" id="TCT11904.1"/>
    </source>
</evidence>
<evidence type="ECO:0000313" key="8">
    <source>
        <dbReference type="Proteomes" id="UP000295678"/>
    </source>
</evidence>
<dbReference type="OrthoDB" id="9795145at2"/>
<keyword evidence="2 6" id="KW-0813">Transport</keyword>
<reference evidence="7 8" key="1">
    <citation type="submission" date="2019-03" db="EMBL/GenBank/DDBJ databases">
        <title>Genomic Encyclopedia of Type Strains, Phase IV (KMG-IV): sequencing the most valuable type-strain genomes for metagenomic binning, comparative biology and taxonomic classification.</title>
        <authorList>
            <person name="Goeker M."/>
        </authorList>
    </citation>
    <scope>NUCLEOTIDE SEQUENCE [LARGE SCALE GENOMIC DNA]</scope>
    <source>
        <strain evidence="7 8">DSM 19345</strain>
    </source>
</reference>
<keyword evidence="3 6" id="KW-0653">Protein transport</keyword>
<evidence type="ECO:0000256" key="3">
    <source>
        <dbReference type="ARBA" id="ARBA00022927"/>
    </source>
</evidence>
<evidence type="ECO:0000256" key="2">
    <source>
        <dbReference type="ARBA" id="ARBA00022448"/>
    </source>
</evidence>
<accession>A0A4R3MDQ8</accession>
<dbReference type="GO" id="GO:0051262">
    <property type="term" value="P:protein tetramerization"/>
    <property type="evidence" value="ECO:0007669"/>
    <property type="project" value="InterPro"/>
</dbReference>
<organism evidence="7 8">
    <name type="scientific">Tepidamorphus gemmatus</name>
    <dbReference type="NCBI Taxonomy" id="747076"/>
    <lineage>
        <taxon>Bacteria</taxon>
        <taxon>Pseudomonadati</taxon>
        <taxon>Pseudomonadota</taxon>
        <taxon>Alphaproteobacteria</taxon>
        <taxon>Hyphomicrobiales</taxon>
        <taxon>Tepidamorphaceae</taxon>
        <taxon>Tepidamorphus</taxon>
    </lineage>
</organism>
<dbReference type="HAMAP" id="MF_00821">
    <property type="entry name" value="SecB"/>
    <property type="match status" value="1"/>
</dbReference>
<dbReference type="Proteomes" id="UP000295678">
    <property type="component" value="Unassembled WGS sequence"/>
</dbReference>
<comment type="subcellular location">
    <subcellularLocation>
        <location evidence="6">Cytoplasm</location>
    </subcellularLocation>
</comment>
<comment type="function">
    <text evidence="6">One of the proteins required for the normal export of preproteins out of the cell cytoplasm. It is a molecular chaperone that binds to a subset of precursor proteins, maintaining them in a translocation-competent state. It also specifically binds to its receptor SecA.</text>
</comment>
<evidence type="ECO:0000256" key="5">
    <source>
        <dbReference type="ARBA" id="ARBA00023186"/>
    </source>
</evidence>
<dbReference type="GO" id="GO:0015031">
    <property type="term" value="P:protein transport"/>
    <property type="evidence" value="ECO:0007669"/>
    <property type="project" value="UniProtKB-UniRule"/>
</dbReference>